<dbReference type="Pfam" id="PF00635">
    <property type="entry name" value="Motile_Sperm"/>
    <property type="match status" value="1"/>
</dbReference>
<proteinExistence type="predicted"/>
<keyword evidence="4 6" id="KW-0472">Membrane</keyword>
<evidence type="ECO:0000259" key="7">
    <source>
        <dbReference type="Pfam" id="PF00635"/>
    </source>
</evidence>
<dbReference type="SUPFAM" id="SSF49354">
    <property type="entry name" value="PapD-like"/>
    <property type="match status" value="1"/>
</dbReference>
<feature type="compositionally biased region" description="Basic and acidic residues" evidence="5">
    <location>
        <begin position="14"/>
        <end position="25"/>
    </location>
</feature>
<gene>
    <name evidence="8" type="ORF">AAFF_G00156540</name>
</gene>
<feature type="transmembrane region" description="Helical" evidence="6">
    <location>
        <begin position="216"/>
        <end position="238"/>
    </location>
</feature>
<evidence type="ECO:0000313" key="9">
    <source>
        <dbReference type="Proteomes" id="UP001221898"/>
    </source>
</evidence>
<organism evidence="8 9">
    <name type="scientific">Aldrovandia affinis</name>
    <dbReference type="NCBI Taxonomy" id="143900"/>
    <lineage>
        <taxon>Eukaryota</taxon>
        <taxon>Metazoa</taxon>
        <taxon>Chordata</taxon>
        <taxon>Craniata</taxon>
        <taxon>Vertebrata</taxon>
        <taxon>Euteleostomi</taxon>
        <taxon>Actinopterygii</taxon>
        <taxon>Neopterygii</taxon>
        <taxon>Teleostei</taxon>
        <taxon>Notacanthiformes</taxon>
        <taxon>Halosauridae</taxon>
        <taxon>Aldrovandia</taxon>
    </lineage>
</organism>
<name>A0AAD7W7T9_9TELE</name>
<reference evidence="8" key="1">
    <citation type="journal article" date="2023" name="Science">
        <title>Genome structures resolve the early diversification of teleost fishes.</title>
        <authorList>
            <person name="Parey E."/>
            <person name="Louis A."/>
            <person name="Montfort J."/>
            <person name="Bouchez O."/>
            <person name="Roques C."/>
            <person name="Iampietro C."/>
            <person name="Lluch J."/>
            <person name="Castinel A."/>
            <person name="Donnadieu C."/>
            <person name="Desvignes T."/>
            <person name="Floi Bucao C."/>
            <person name="Jouanno E."/>
            <person name="Wen M."/>
            <person name="Mejri S."/>
            <person name="Dirks R."/>
            <person name="Jansen H."/>
            <person name="Henkel C."/>
            <person name="Chen W.J."/>
            <person name="Zahm M."/>
            <person name="Cabau C."/>
            <person name="Klopp C."/>
            <person name="Thompson A.W."/>
            <person name="Robinson-Rechavi M."/>
            <person name="Braasch I."/>
            <person name="Lecointre G."/>
            <person name="Bobe J."/>
            <person name="Postlethwait J.H."/>
            <person name="Berthelot C."/>
            <person name="Roest Crollius H."/>
            <person name="Guiguen Y."/>
        </authorList>
    </citation>
    <scope>NUCLEOTIDE SEQUENCE</scope>
    <source>
        <strain evidence="8">NC1722</strain>
    </source>
</reference>
<evidence type="ECO:0000313" key="8">
    <source>
        <dbReference type="EMBL" id="KAJ8387416.1"/>
    </source>
</evidence>
<feature type="region of interest" description="Disordered" evidence="5">
    <location>
        <begin position="1"/>
        <end position="35"/>
    </location>
</feature>
<evidence type="ECO:0000256" key="3">
    <source>
        <dbReference type="ARBA" id="ARBA00022989"/>
    </source>
</evidence>
<evidence type="ECO:0000256" key="6">
    <source>
        <dbReference type="SAM" id="Phobius"/>
    </source>
</evidence>
<evidence type="ECO:0000256" key="1">
    <source>
        <dbReference type="ARBA" id="ARBA00004141"/>
    </source>
</evidence>
<keyword evidence="3 6" id="KW-1133">Transmembrane helix</keyword>
<comment type="subcellular location">
    <subcellularLocation>
        <location evidence="1">Membrane</location>
        <topology evidence="1">Multi-pass membrane protein</topology>
    </subcellularLocation>
</comment>
<dbReference type="AlphaFoldDB" id="A0AAD7W7T9"/>
<feature type="domain" description="MSP" evidence="7">
    <location>
        <begin position="45"/>
        <end position="127"/>
    </location>
</feature>
<dbReference type="Proteomes" id="UP001221898">
    <property type="component" value="Unassembled WGS sequence"/>
</dbReference>
<comment type="caution">
    <text evidence="8">The sequence shown here is derived from an EMBL/GenBank/DDBJ whole genome shotgun (WGS) entry which is preliminary data.</text>
</comment>
<dbReference type="InterPro" id="IPR008962">
    <property type="entry name" value="PapD-like_sf"/>
</dbReference>
<sequence>MMHLGGGSPEGTEETGKVRKRDRDAPSPSVALLGHPGSQDSLPVFLFPTELVFYAQQHCSHKRVLTFYNPYSFLLRFKMLCTAPALYTVVEAEGSVRARSCVDIVVRHQDVSSRNWGRRDRFRLEVSGRGQRGSREIWAELRGGEGAESPLETPPGRTAPPGIPSAMLPMSPGGLNPGRGRDPSLLALYIIVGLVCITFLMLPLHNEPSTLVPVHIHVTVMQKLVCAYILGLLTMVFLR</sequence>
<feature type="transmembrane region" description="Helical" evidence="6">
    <location>
        <begin position="185"/>
        <end position="204"/>
    </location>
</feature>
<protein>
    <recommendedName>
        <fullName evidence="7">MSP domain-containing protein</fullName>
    </recommendedName>
</protein>
<keyword evidence="2 6" id="KW-0812">Transmembrane</keyword>
<dbReference type="PANTHER" id="PTHR34441">
    <property type="entry name" value="MOTILE SPERM DOMAIN-CONTAINING PROTEIN 1"/>
    <property type="match status" value="1"/>
</dbReference>
<keyword evidence="9" id="KW-1185">Reference proteome</keyword>
<dbReference type="Gene3D" id="2.60.40.10">
    <property type="entry name" value="Immunoglobulins"/>
    <property type="match status" value="1"/>
</dbReference>
<accession>A0AAD7W7T9</accession>
<dbReference type="GO" id="GO:0005737">
    <property type="term" value="C:cytoplasm"/>
    <property type="evidence" value="ECO:0007669"/>
    <property type="project" value="TreeGrafter"/>
</dbReference>
<dbReference type="EMBL" id="JAINUG010000211">
    <property type="protein sequence ID" value="KAJ8387416.1"/>
    <property type="molecule type" value="Genomic_DNA"/>
</dbReference>
<dbReference type="InterPro" id="IPR000535">
    <property type="entry name" value="MSP_dom"/>
</dbReference>
<dbReference type="PANTHER" id="PTHR34441:SF1">
    <property type="entry name" value="MOTILE SPERM DOMAIN-CONTAINING 1"/>
    <property type="match status" value="1"/>
</dbReference>
<dbReference type="GO" id="GO:0016020">
    <property type="term" value="C:membrane"/>
    <property type="evidence" value="ECO:0007669"/>
    <property type="project" value="UniProtKB-SubCell"/>
</dbReference>
<dbReference type="InterPro" id="IPR039283">
    <property type="entry name" value="MOSPD1/3"/>
</dbReference>
<dbReference type="InterPro" id="IPR013783">
    <property type="entry name" value="Ig-like_fold"/>
</dbReference>
<evidence type="ECO:0000256" key="4">
    <source>
        <dbReference type="ARBA" id="ARBA00023136"/>
    </source>
</evidence>
<evidence type="ECO:0000256" key="5">
    <source>
        <dbReference type="SAM" id="MobiDB-lite"/>
    </source>
</evidence>
<evidence type="ECO:0000256" key="2">
    <source>
        <dbReference type="ARBA" id="ARBA00022692"/>
    </source>
</evidence>